<proteinExistence type="predicted"/>
<evidence type="ECO:0000313" key="3">
    <source>
        <dbReference type="Proteomes" id="UP000287033"/>
    </source>
</evidence>
<dbReference type="AlphaFoldDB" id="A0A401S5K6"/>
<gene>
    <name evidence="2" type="ORF">chiPu_0004092</name>
</gene>
<dbReference type="EMBL" id="BEZZ01000094">
    <property type="protein sequence ID" value="GCC25681.1"/>
    <property type="molecule type" value="Genomic_DNA"/>
</dbReference>
<sequence>MSSKTSAAAAARRGRESSPGDTKERTVCQSVTHGSGRAAGSRKRQHSEEPPPPPPPHTERERANGGGQAGQRQPLQMEGAAGAGQKV</sequence>
<feature type="compositionally biased region" description="Basic and acidic residues" evidence="1">
    <location>
        <begin position="13"/>
        <end position="26"/>
    </location>
</feature>
<protein>
    <submittedName>
        <fullName evidence="2">Uncharacterized protein</fullName>
    </submittedName>
</protein>
<dbReference type="Proteomes" id="UP000287033">
    <property type="component" value="Unassembled WGS sequence"/>
</dbReference>
<comment type="caution">
    <text evidence="2">The sequence shown here is derived from an EMBL/GenBank/DDBJ whole genome shotgun (WGS) entry which is preliminary data.</text>
</comment>
<reference evidence="2 3" key="1">
    <citation type="journal article" date="2018" name="Nat. Ecol. Evol.">
        <title>Shark genomes provide insights into elasmobranch evolution and the origin of vertebrates.</title>
        <authorList>
            <person name="Hara Y"/>
            <person name="Yamaguchi K"/>
            <person name="Onimaru K"/>
            <person name="Kadota M"/>
            <person name="Koyanagi M"/>
            <person name="Keeley SD"/>
            <person name="Tatsumi K"/>
            <person name="Tanaka K"/>
            <person name="Motone F"/>
            <person name="Kageyama Y"/>
            <person name="Nozu R"/>
            <person name="Adachi N"/>
            <person name="Nishimura O"/>
            <person name="Nakagawa R"/>
            <person name="Tanegashima C"/>
            <person name="Kiyatake I"/>
            <person name="Matsumoto R"/>
            <person name="Murakumo K"/>
            <person name="Nishida K"/>
            <person name="Terakita A"/>
            <person name="Kuratani S"/>
            <person name="Sato K"/>
            <person name="Hyodo S Kuraku.S."/>
        </authorList>
    </citation>
    <scope>NUCLEOTIDE SEQUENCE [LARGE SCALE GENOMIC DNA]</scope>
</reference>
<keyword evidence="3" id="KW-1185">Reference proteome</keyword>
<name>A0A401S5K6_CHIPU</name>
<feature type="compositionally biased region" description="Low complexity" evidence="1">
    <location>
        <begin position="1"/>
        <end position="11"/>
    </location>
</feature>
<feature type="region of interest" description="Disordered" evidence="1">
    <location>
        <begin position="1"/>
        <end position="87"/>
    </location>
</feature>
<accession>A0A401S5K6</accession>
<organism evidence="2 3">
    <name type="scientific">Chiloscyllium punctatum</name>
    <name type="common">Brownbanded bambooshark</name>
    <name type="synonym">Hemiscyllium punctatum</name>
    <dbReference type="NCBI Taxonomy" id="137246"/>
    <lineage>
        <taxon>Eukaryota</taxon>
        <taxon>Metazoa</taxon>
        <taxon>Chordata</taxon>
        <taxon>Craniata</taxon>
        <taxon>Vertebrata</taxon>
        <taxon>Chondrichthyes</taxon>
        <taxon>Elasmobranchii</taxon>
        <taxon>Galeomorphii</taxon>
        <taxon>Galeoidea</taxon>
        <taxon>Orectolobiformes</taxon>
        <taxon>Hemiscylliidae</taxon>
        <taxon>Chiloscyllium</taxon>
    </lineage>
</organism>
<evidence type="ECO:0000313" key="2">
    <source>
        <dbReference type="EMBL" id="GCC25681.1"/>
    </source>
</evidence>
<evidence type="ECO:0000256" key="1">
    <source>
        <dbReference type="SAM" id="MobiDB-lite"/>
    </source>
</evidence>